<dbReference type="PROSITE" id="PS50949">
    <property type="entry name" value="HTH_GNTR"/>
    <property type="match status" value="1"/>
</dbReference>
<dbReference type="InterPro" id="IPR000524">
    <property type="entry name" value="Tscrpt_reg_HTH_GntR"/>
</dbReference>
<reference evidence="5 6" key="2">
    <citation type="submission" date="2008-10" db="EMBL/GenBank/DDBJ databases">
        <authorList>
            <person name="Fulton L."/>
            <person name="Clifton S."/>
            <person name="Fulton B."/>
            <person name="Xu J."/>
            <person name="Minx P."/>
            <person name="Pepin K.H."/>
            <person name="Johnson M."/>
            <person name="Thiruvilangam P."/>
            <person name="Bhonagiri V."/>
            <person name="Nash W.E."/>
            <person name="Mardis E.R."/>
            <person name="Wilson R.K."/>
        </authorList>
    </citation>
    <scope>NUCLEOTIDE SEQUENCE [LARGE SCALE GENOMIC DNA]</scope>
    <source>
        <strain evidence="5 6">DSM 13279</strain>
    </source>
</reference>
<dbReference type="GO" id="GO:0045892">
    <property type="term" value="P:negative regulation of DNA-templated transcription"/>
    <property type="evidence" value="ECO:0007669"/>
    <property type="project" value="TreeGrafter"/>
</dbReference>
<dbReference type="Gene3D" id="3.40.1410.10">
    <property type="entry name" value="Chorismate lyase-like"/>
    <property type="match status" value="1"/>
</dbReference>
<keyword evidence="2" id="KW-0238">DNA-binding</keyword>
<dbReference type="EMBL" id="ABXJ01000123">
    <property type="protein sequence ID" value="EEA89772.1"/>
    <property type="molecule type" value="Genomic_DNA"/>
</dbReference>
<proteinExistence type="predicted"/>
<dbReference type="InterPro" id="IPR036388">
    <property type="entry name" value="WH-like_DNA-bd_sf"/>
</dbReference>
<keyword evidence="3" id="KW-0804">Transcription</keyword>
<dbReference type="InterPro" id="IPR028978">
    <property type="entry name" value="Chorismate_lyase_/UTRA_dom_sf"/>
</dbReference>
<keyword evidence="6" id="KW-1185">Reference proteome</keyword>
<dbReference type="InterPro" id="IPR036390">
    <property type="entry name" value="WH_DNA-bd_sf"/>
</dbReference>
<accession>B6GD71</accession>
<dbReference type="HOGENOM" id="CLU_063236_5_0_11"/>
<dbReference type="CDD" id="cd07377">
    <property type="entry name" value="WHTH_GntR"/>
    <property type="match status" value="1"/>
</dbReference>
<dbReference type="Gene3D" id="1.10.10.10">
    <property type="entry name" value="Winged helix-like DNA-binding domain superfamily/Winged helix DNA-binding domain"/>
    <property type="match status" value="1"/>
</dbReference>
<reference evidence="5 6" key="1">
    <citation type="submission" date="2008-10" db="EMBL/GenBank/DDBJ databases">
        <title>Draft genome sequence of Collinsella stercoris (DSM 13279).</title>
        <authorList>
            <person name="Sudarsanam P."/>
            <person name="Ley R."/>
            <person name="Guruge J."/>
            <person name="Turnbaugh P.J."/>
            <person name="Mahowald M."/>
            <person name="Liep D."/>
            <person name="Gordon J."/>
        </authorList>
    </citation>
    <scope>NUCLEOTIDE SEQUENCE [LARGE SCALE GENOMIC DNA]</scope>
    <source>
        <strain evidence="5 6">DSM 13279</strain>
    </source>
</reference>
<dbReference type="eggNOG" id="COG2188">
    <property type="taxonomic scope" value="Bacteria"/>
</dbReference>
<dbReference type="PANTHER" id="PTHR44846">
    <property type="entry name" value="MANNOSYL-D-GLYCERATE TRANSPORT/METABOLISM SYSTEM REPRESSOR MNGR-RELATED"/>
    <property type="match status" value="1"/>
</dbReference>
<dbReference type="SMART" id="SM00866">
    <property type="entry name" value="UTRA"/>
    <property type="match status" value="1"/>
</dbReference>
<dbReference type="STRING" id="445975.COLSTE_02049"/>
<evidence type="ECO:0000256" key="3">
    <source>
        <dbReference type="ARBA" id="ARBA00023163"/>
    </source>
</evidence>
<organism evidence="5 6">
    <name type="scientific">Collinsella stercoris DSM 13279</name>
    <dbReference type="NCBI Taxonomy" id="445975"/>
    <lineage>
        <taxon>Bacteria</taxon>
        <taxon>Bacillati</taxon>
        <taxon>Actinomycetota</taxon>
        <taxon>Coriobacteriia</taxon>
        <taxon>Coriobacteriales</taxon>
        <taxon>Coriobacteriaceae</taxon>
        <taxon>Collinsella</taxon>
    </lineage>
</organism>
<dbReference type="GO" id="GO:0003700">
    <property type="term" value="F:DNA-binding transcription factor activity"/>
    <property type="evidence" value="ECO:0007669"/>
    <property type="project" value="InterPro"/>
</dbReference>
<dbReference type="GO" id="GO:0003677">
    <property type="term" value="F:DNA binding"/>
    <property type="evidence" value="ECO:0007669"/>
    <property type="project" value="UniProtKB-KW"/>
</dbReference>
<dbReference type="PRINTS" id="PR00035">
    <property type="entry name" value="HTHGNTR"/>
</dbReference>
<keyword evidence="1" id="KW-0805">Transcription regulation</keyword>
<evidence type="ECO:0000259" key="4">
    <source>
        <dbReference type="PROSITE" id="PS50949"/>
    </source>
</evidence>
<feature type="domain" description="HTH gntR-type" evidence="4">
    <location>
        <begin position="4"/>
        <end position="72"/>
    </location>
</feature>
<dbReference type="OrthoDB" id="7363114at2"/>
<evidence type="ECO:0000256" key="1">
    <source>
        <dbReference type="ARBA" id="ARBA00023015"/>
    </source>
</evidence>
<sequence>MSKIAKYQIVERAIRDSINSGELSTGDQLMTEEDLCRKYGFSRTTIGKALDNLRTSGYIERIPGKGTFVRASRVEKSASSGRSFSEDMKAIGMTASAKLISYEVHRAHEVPEIAAKLKLHDDDLVHHFVRLRMGDGRPIAIGDTYVSGTVIPAISIECLDNSFYDYVKTLGLTILAPSKRLSAALPTAQQQELLGATDIALLCSSHVTYTQKEGELIPFEYTDTYYNGDLYAYTVESTEKLEHVGD</sequence>
<dbReference type="AlphaFoldDB" id="B6GD71"/>
<dbReference type="Proteomes" id="UP000003560">
    <property type="component" value="Unassembled WGS sequence"/>
</dbReference>
<dbReference type="Pfam" id="PF07702">
    <property type="entry name" value="UTRA"/>
    <property type="match status" value="1"/>
</dbReference>
<evidence type="ECO:0000313" key="6">
    <source>
        <dbReference type="Proteomes" id="UP000003560"/>
    </source>
</evidence>
<dbReference type="PANTHER" id="PTHR44846:SF17">
    <property type="entry name" value="GNTR-FAMILY TRANSCRIPTIONAL REGULATOR"/>
    <property type="match status" value="1"/>
</dbReference>
<evidence type="ECO:0000313" key="5">
    <source>
        <dbReference type="EMBL" id="EEA89772.1"/>
    </source>
</evidence>
<gene>
    <name evidence="5" type="ORF">COLSTE_02049</name>
</gene>
<dbReference type="RefSeq" id="WP_006721678.1">
    <property type="nucleotide sequence ID" value="NZ_CP085935.1"/>
</dbReference>
<evidence type="ECO:0000256" key="2">
    <source>
        <dbReference type="ARBA" id="ARBA00023125"/>
    </source>
</evidence>
<protein>
    <submittedName>
        <fullName evidence="5">UbiC transcription regulator-associated domain protein</fullName>
    </submittedName>
</protein>
<name>B6GD71_9ACTN</name>
<dbReference type="Pfam" id="PF00392">
    <property type="entry name" value="GntR"/>
    <property type="match status" value="1"/>
</dbReference>
<dbReference type="InterPro" id="IPR011663">
    <property type="entry name" value="UTRA"/>
</dbReference>
<dbReference type="GeneID" id="98002430"/>
<dbReference type="SUPFAM" id="SSF64288">
    <property type="entry name" value="Chorismate lyase-like"/>
    <property type="match status" value="1"/>
</dbReference>
<dbReference type="InterPro" id="IPR050679">
    <property type="entry name" value="Bact_HTH_transcr_reg"/>
</dbReference>
<dbReference type="SMART" id="SM00345">
    <property type="entry name" value="HTH_GNTR"/>
    <property type="match status" value="1"/>
</dbReference>
<dbReference type="SUPFAM" id="SSF46785">
    <property type="entry name" value="Winged helix' DNA-binding domain"/>
    <property type="match status" value="1"/>
</dbReference>
<comment type="caution">
    <text evidence="5">The sequence shown here is derived from an EMBL/GenBank/DDBJ whole genome shotgun (WGS) entry which is preliminary data.</text>
</comment>